<dbReference type="InterPro" id="IPR011990">
    <property type="entry name" value="TPR-like_helical_dom_sf"/>
</dbReference>
<evidence type="ECO:0000313" key="1">
    <source>
        <dbReference type="EMBL" id="KMS70337.1"/>
    </source>
</evidence>
<protein>
    <submittedName>
        <fullName evidence="1">Uncharacterized protein</fullName>
    </submittedName>
</protein>
<dbReference type="OrthoDB" id="4349999at2"/>
<evidence type="ECO:0000313" key="2">
    <source>
        <dbReference type="Proteomes" id="UP000037432"/>
    </source>
</evidence>
<comment type="caution">
    <text evidence="1">The sequence shown here is derived from an EMBL/GenBank/DDBJ whole genome shotgun (WGS) entry which is preliminary data.</text>
</comment>
<dbReference type="EMBL" id="LFNT01000050">
    <property type="protein sequence ID" value="KMS70337.1"/>
    <property type="molecule type" value="Genomic_DNA"/>
</dbReference>
<name>A0A0J7Z466_STRVR</name>
<gene>
    <name evidence="1" type="ORF">ACM01_32070</name>
</gene>
<accession>A0A0J7Z466</accession>
<sequence length="406" mass="44711">MTAGSELETLAAELERLRAELCALLPAEPESAYAALWQGGEQQPWTRTAIRLWEREDTEDIEVVHHLAIAHHACAYDLEAAGDDAAFGHFERALRYWAALHGEPDFWRRMRERLDAALGVPVPDEVVAETRARLPYQLLEPHLTLAARLRLTDPGRARRHVRLVTGSAFPQATVAEARVGLVRDVLDGVPAAVAEGRFAETVDVLESWLLLDPDSHDLLRALLFTSRSWVERLREEPYATRRMDDLLRRVDALVRPALAPGAAPGGELAKELARHEFLLALRSFGALGTAAPSPDALGSLSEIEQARGRARKAVQHMDRALELYPAMGGDPRYADAAELRGDGLPGFLAWLDAVEAQFLLTAFGIGDRELSRARRLLDAAGAYAAADPGLEEFVRSLESLLSVRRA</sequence>
<dbReference type="RefSeq" id="WP_048584917.1">
    <property type="nucleotide sequence ID" value="NZ_LFNT01000050.1"/>
</dbReference>
<dbReference type="Gene3D" id="1.25.40.10">
    <property type="entry name" value="Tetratricopeptide repeat domain"/>
    <property type="match status" value="1"/>
</dbReference>
<dbReference type="Proteomes" id="UP000037432">
    <property type="component" value="Unassembled WGS sequence"/>
</dbReference>
<organism evidence="1 2">
    <name type="scientific">Streptomyces viridochromogenes</name>
    <dbReference type="NCBI Taxonomy" id="1938"/>
    <lineage>
        <taxon>Bacteria</taxon>
        <taxon>Bacillati</taxon>
        <taxon>Actinomycetota</taxon>
        <taxon>Actinomycetes</taxon>
        <taxon>Kitasatosporales</taxon>
        <taxon>Streptomycetaceae</taxon>
        <taxon>Streptomyces</taxon>
    </lineage>
</organism>
<proteinExistence type="predicted"/>
<dbReference type="PATRIC" id="fig|1938.3.peg.6422"/>
<dbReference type="AlphaFoldDB" id="A0A0J7Z466"/>
<reference evidence="1 2" key="1">
    <citation type="submission" date="2015-06" db="EMBL/GenBank/DDBJ databases">
        <authorList>
            <person name="Ju K.-S."/>
            <person name="Doroghazi J.R."/>
            <person name="Metcalf W.W."/>
        </authorList>
    </citation>
    <scope>NUCLEOTIDE SEQUENCE [LARGE SCALE GENOMIC DNA]</scope>
    <source>
        <strain evidence="1 2">NRRL 3414</strain>
    </source>
</reference>